<dbReference type="EC" id="3.4.22.40" evidence="2"/>
<evidence type="ECO:0000256" key="6">
    <source>
        <dbReference type="ARBA" id="ARBA00022807"/>
    </source>
</evidence>
<name>A0A2H9TGW3_9FUNG</name>
<keyword evidence="14" id="KW-1185">Reference proteome</keyword>
<keyword evidence="5" id="KW-0378">Hydrolase</keyword>
<evidence type="ECO:0000256" key="3">
    <source>
        <dbReference type="ARBA" id="ARBA00016900"/>
    </source>
</evidence>
<dbReference type="STRING" id="1246581.A0A2H9TGW3"/>
<comment type="caution">
    <text evidence="13">The sequence shown here is derived from an EMBL/GenBank/DDBJ whole genome shotgun (WGS) entry which is preliminary data.</text>
</comment>
<dbReference type="GO" id="GO:0070005">
    <property type="term" value="F:cysteine-type aminopeptidase activity"/>
    <property type="evidence" value="ECO:0007669"/>
    <property type="project" value="InterPro"/>
</dbReference>
<dbReference type="InterPro" id="IPR000169">
    <property type="entry name" value="Pept_cys_AS"/>
</dbReference>
<dbReference type="InterPro" id="IPR004134">
    <property type="entry name" value="Peptidase_C1B"/>
</dbReference>
<evidence type="ECO:0000256" key="10">
    <source>
        <dbReference type="ARBA" id="ARBA00031564"/>
    </source>
</evidence>
<dbReference type="Proteomes" id="UP000240830">
    <property type="component" value="Unassembled WGS sequence"/>
</dbReference>
<keyword evidence="4" id="KW-0645">Protease</keyword>
<sequence length="744" mass="84909">MLVPIVRLLSRKHLLATARPNPYWGSYSGVVLPKREMPNDCCKGMRGPNSSWVDLADMPSSVNNSIPVDLLKTFRQSFRANPQNLLAMNAISNNDMASVILNRDLPMDTYHVYSEKLDTETKVTNQKASGRCWLFAAMNVLRLGLMKRYNLEEFEFSQAYLFWFDKLEKSNWFLEKILSTLGEDLDGRLIQFLLKDPVQDGGQWDMAVNLINKYGLVPKSVFPESAHSGNSRQMNWLITVKLREFARELRLMNSNGVPMEEIRTAKNKMLGDIYTILAVTMGEPPVKFDWNFRNKDKKFQSFKELTPLVFLKEHVSNVVSNSVSLIHDPRHEYGQLYTVEHLGNVVGGQPVLYINLPIEELKRVALEALKDNNSVWFGCDVGKFCNRKGGVMDIQMFDYKSAFGVELGLTKADRLYYGESMMTHAMAINGVHLEENVPLRWRIENSWGEDNGEKGFYCMTDEWFTEYVYQVVVDEKYLTDEQEKILEQEPIALPPWVLDVITTKSVGSSWSARLNGTNKNCYCAADRMRLMNTLMNYYADMEHDVTKESFAKLFRVSKFVQFDPKIQRIYKASALPPTASTKKITPTDQRPSFYGFKSDLHPTYYGRKLGHVQMTKLDGHYGLCTMRNGADKLLMFTVLNELQRLLGTGPSDGIQQSTWSDFSHRPTMCKQGVRVPGRVLNRLDTGYAIGIGGIVAELPSSEIPPMQHFSRSDIAGRKAFYFYVKQAEFGKDGRPKVVVSLKAQ</sequence>
<dbReference type="GO" id="GO:0005737">
    <property type="term" value="C:cytoplasm"/>
    <property type="evidence" value="ECO:0007669"/>
    <property type="project" value="TreeGrafter"/>
</dbReference>
<dbReference type="InterPro" id="IPR038765">
    <property type="entry name" value="Papain-like_cys_pep_sf"/>
</dbReference>
<evidence type="ECO:0000256" key="2">
    <source>
        <dbReference type="ARBA" id="ARBA00012465"/>
    </source>
</evidence>
<evidence type="ECO:0000256" key="5">
    <source>
        <dbReference type="ARBA" id="ARBA00022801"/>
    </source>
</evidence>
<reference evidence="13 14" key="1">
    <citation type="submission" date="2016-10" db="EMBL/GenBank/DDBJ databases">
        <title>The genome of Paramicrosporidium saccamoebae is the missing link in understanding Cryptomycota and Microsporidia evolution.</title>
        <authorList>
            <person name="Quandt C.A."/>
            <person name="Beaudet D."/>
            <person name="Corsaro D."/>
            <person name="Michel R."/>
            <person name="Corradi N."/>
            <person name="James T."/>
        </authorList>
    </citation>
    <scope>NUCLEOTIDE SEQUENCE [LARGE SCALE GENOMIC DNA]</scope>
    <source>
        <strain evidence="13 14">KSL3</strain>
    </source>
</reference>
<dbReference type="GO" id="GO:0043418">
    <property type="term" value="P:homocysteine catabolic process"/>
    <property type="evidence" value="ECO:0007669"/>
    <property type="project" value="TreeGrafter"/>
</dbReference>
<dbReference type="AlphaFoldDB" id="A0A2H9TGW3"/>
<dbReference type="GO" id="GO:0009636">
    <property type="term" value="P:response to toxic substance"/>
    <property type="evidence" value="ECO:0007669"/>
    <property type="project" value="TreeGrafter"/>
</dbReference>
<dbReference type="Pfam" id="PF03051">
    <property type="entry name" value="Peptidase_C1_2"/>
    <property type="match status" value="1"/>
</dbReference>
<organism evidence="13 14">
    <name type="scientific">Paramicrosporidium saccamoebae</name>
    <dbReference type="NCBI Taxonomy" id="1246581"/>
    <lineage>
        <taxon>Eukaryota</taxon>
        <taxon>Fungi</taxon>
        <taxon>Fungi incertae sedis</taxon>
        <taxon>Cryptomycota</taxon>
        <taxon>Cryptomycota incertae sedis</taxon>
        <taxon>Paramicrosporidium</taxon>
    </lineage>
</organism>
<evidence type="ECO:0000256" key="11">
    <source>
        <dbReference type="ARBA" id="ARBA00031859"/>
    </source>
</evidence>
<dbReference type="Gene3D" id="3.90.70.10">
    <property type="entry name" value="Cysteine proteinases"/>
    <property type="match status" value="1"/>
</dbReference>
<evidence type="ECO:0000313" key="13">
    <source>
        <dbReference type="EMBL" id="PJF17022.1"/>
    </source>
</evidence>
<comment type="function">
    <text evidence="7">The normal physiological role of the enzyme is unknown, but it is not essential for the viability of yeast cells. Has aminopeptidase activity, shortening substrate peptides sequentially by 1 amino acid. Has bleomycin hydrolase activity, which can protect the cell from the toxic effects of bleomycin. Has homocysteine-thiolactonase activity, protecting the cell against homocysteine toxicity. Acts as a repressor in the GAL4 regulatory system, but this does not require either the peptidase or nucleic acid-binding activities.</text>
</comment>
<dbReference type="GO" id="GO:0006508">
    <property type="term" value="P:proteolysis"/>
    <property type="evidence" value="ECO:0007669"/>
    <property type="project" value="UniProtKB-KW"/>
</dbReference>
<evidence type="ECO:0000256" key="1">
    <source>
        <dbReference type="ARBA" id="ARBA00000423"/>
    </source>
</evidence>
<dbReference type="SUPFAM" id="SSF54001">
    <property type="entry name" value="Cysteine proteinases"/>
    <property type="match status" value="1"/>
</dbReference>
<comment type="subunit">
    <text evidence="8">Homohexamer. Binds to nucleic acids. Binds single-stranded DNA and RNA with higher affinity than double-stranded DNA.</text>
</comment>
<dbReference type="GO" id="GO:0004197">
    <property type="term" value="F:cysteine-type endopeptidase activity"/>
    <property type="evidence" value="ECO:0007669"/>
    <property type="project" value="UniProtKB-EC"/>
</dbReference>
<dbReference type="CDD" id="cd00585">
    <property type="entry name" value="Peptidase_C1B"/>
    <property type="match status" value="1"/>
</dbReference>
<dbReference type="PROSITE" id="PS00139">
    <property type="entry name" value="THIOL_PROTEASE_CYS"/>
    <property type="match status" value="1"/>
</dbReference>
<gene>
    <name evidence="13" type="ORF">PSACC_03164</name>
</gene>
<evidence type="ECO:0000256" key="9">
    <source>
        <dbReference type="ARBA" id="ARBA00030627"/>
    </source>
</evidence>
<dbReference type="PANTHER" id="PTHR10363">
    <property type="entry name" value="BLEOMYCIN HYDROLASE"/>
    <property type="match status" value="1"/>
</dbReference>
<evidence type="ECO:0000256" key="8">
    <source>
        <dbReference type="ARBA" id="ARBA00026080"/>
    </source>
</evidence>
<protein>
    <recommendedName>
        <fullName evidence="3">Cysteine proteinase 1, mitochondrial</fullName>
        <ecNumber evidence="2">3.4.22.40</ecNumber>
    </recommendedName>
    <alternativeName>
        <fullName evidence="9">Bleomycin hydrolase</fullName>
    </alternativeName>
    <alternativeName>
        <fullName evidence="12">Homocysteine-thiolactonase</fullName>
    </alternativeName>
    <alternativeName>
        <fullName evidence="10">Leucine aminopeptidase 3</fullName>
    </alternativeName>
    <alternativeName>
        <fullName evidence="11">Y3</fullName>
    </alternativeName>
</protein>
<proteinExistence type="predicted"/>
<comment type="catalytic activity">
    <reaction evidence="1">
        <text>Inactivates bleomycin B2 (a cytotoxic glycometallopeptide) by hydrolysis of a carboxyamide bond of beta-aminoalanine, but also shows general aminopeptidase activity. The specificity varies somewhat with source, but amino acid arylamides of Met, Leu and Ala are preferred.</text>
        <dbReference type="EC" id="3.4.22.40"/>
    </reaction>
</comment>
<evidence type="ECO:0000256" key="12">
    <source>
        <dbReference type="ARBA" id="ARBA00032353"/>
    </source>
</evidence>
<accession>A0A2H9TGW3</accession>
<dbReference type="OrthoDB" id="2666448at2759"/>
<keyword evidence="6" id="KW-0788">Thiol protease</keyword>
<evidence type="ECO:0000256" key="7">
    <source>
        <dbReference type="ARBA" id="ARBA00025347"/>
    </source>
</evidence>
<evidence type="ECO:0000313" key="14">
    <source>
        <dbReference type="Proteomes" id="UP000240830"/>
    </source>
</evidence>
<dbReference type="EMBL" id="MTSL01000195">
    <property type="protein sequence ID" value="PJF17022.1"/>
    <property type="molecule type" value="Genomic_DNA"/>
</dbReference>
<evidence type="ECO:0000256" key="4">
    <source>
        <dbReference type="ARBA" id="ARBA00022670"/>
    </source>
</evidence>
<dbReference type="PANTHER" id="PTHR10363:SF2">
    <property type="entry name" value="BLEOMYCIN HYDROLASE"/>
    <property type="match status" value="1"/>
</dbReference>